<dbReference type="AlphaFoldDB" id="A0A9D2S572"/>
<dbReference type="EMBL" id="DWYC01000065">
    <property type="protein sequence ID" value="HJB57403.1"/>
    <property type="molecule type" value="Genomic_DNA"/>
</dbReference>
<evidence type="ECO:0000256" key="2">
    <source>
        <dbReference type="ARBA" id="ARBA00022448"/>
    </source>
</evidence>
<evidence type="ECO:0000256" key="1">
    <source>
        <dbReference type="ARBA" id="ARBA00004651"/>
    </source>
</evidence>
<organism evidence="9 10">
    <name type="scientific">Candidatus Flavonifractor intestinipullorum</name>
    <dbReference type="NCBI Taxonomy" id="2838587"/>
    <lineage>
        <taxon>Bacteria</taxon>
        <taxon>Bacillati</taxon>
        <taxon>Bacillota</taxon>
        <taxon>Clostridia</taxon>
        <taxon>Eubacteriales</taxon>
        <taxon>Oscillospiraceae</taxon>
        <taxon>Flavonifractor</taxon>
    </lineage>
</organism>
<dbReference type="CDD" id="cd06261">
    <property type="entry name" value="TM_PBP2"/>
    <property type="match status" value="1"/>
</dbReference>
<feature type="transmembrane region" description="Helical" evidence="7">
    <location>
        <begin position="162"/>
        <end position="187"/>
    </location>
</feature>
<keyword evidence="5 7" id="KW-1133">Transmembrane helix</keyword>
<evidence type="ECO:0000256" key="4">
    <source>
        <dbReference type="ARBA" id="ARBA00022692"/>
    </source>
</evidence>
<feature type="transmembrane region" description="Helical" evidence="7">
    <location>
        <begin position="207"/>
        <end position="232"/>
    </location>
</feature>
<evidence type="ECO:0000256" key="3">
    <source>
        <dbReference type="ARBA" id="ARBA00022475"/>
    </source>
</evidence>
<gene>
    <name evidence="9" type="ORF">H9714_07620</name>
</gene>
<dbReference type="SUPFAM" id="SSF161098">
    <property type="entry name" value="MetI-like"/>
    <property type="match status" value="1"/>
</dbReference>
<keyword evidence="3" id="KW-1003">Cell membrane</keyword>
<evidence type="ECO:0000313" key="9">
    <source>
        <dbReference type="EMBL" id="HJB57403.1"/>
    </source>
</evidence>
<dbReference type="PANTHER" id="PTHR30193">
    <property type="entry name" value="ABC TRANSPORTER PERMEASE PROTEIN"/>
    <property type="match status" value="1"/>
</dbReference>
<dbReference type="Proteomes" id="UP000824208">
    <property type="component" value="Unassembled WGS sequence"/>
</dbReference>
<dbReference type="SUPFAM" id="SSF160964">
    <property type="entry name" value="MalF N-terminal region-like"/>
    <property type="match status" value="1"/>
</dbReference>
<dbReference type="PROSITE" id="PS50928">
    <property type="entry name" value="ABC_TM1"/>
    <property type="match status" value="1"/>
</dbReference>
<feature type="transmembrane region" description="Helical" evidence="7">
    <location>
        <begin position="111"/>
        <end position="134"/>
    </location>
</feature>
<dbReference type="PANTHER" id="PTHR30193:SF44">
    <property type="entry name" value="LACTOSE TRANSPORT SYSTEM PERMEASE PROTEIN LACF"/>
    <property type="match status" value="1"/>
</dbReference>
<keyword evidence="4 7" id="KW-0812">Transmembrane</keyword>
<dbReference type="InterPro" id="IPR000515">
    <property type="entry name" value="MetI-like"/>
</dbReference>
<dbReference type="GO" id="GO:0055085">
    <property type="term" value="P:transmembrane transport"/>
    <property type="evidence" value="ECO:0007669"/>
    <property type="project" value="InterPro"/>
</dbReference>
<sequence>MTVQTQPALRRRQEWSSYLYILPMLAIVVFFWIIPILISVVLSFTQYNALSSPSFNGLENYRALFEDRIFRQSLVNTLIYVVTVVPGQTILAFLTASWIDRKGKNPATQFVRWAMFIPSLASVSVVGIVCRILLNSPTSPLNTLFSLFGVDPSLLLGNEATAFPTLIVIEILIGSGYYMVIYLAALLDIPRSYYEAARIDGANQFQIFWKITFPLMRPMTLLVILLGSISAFQNFDLVYTMTGGGPGRATTMTAMVYLYLYSFKYSKIGFAMAIGNVLILVIALLTIVQRRLASRKDNVLY</sequence>
<keyword evidence="6 7" id="KW-0472">Membrane</keyword>
<comment type="subcellular location">
    <subcellularLocation>
        <location evidence="1 7">Cell membrane</location>
        <topology evidence="1 7">Multi-pass membrane protein</topology>
    </subcellularLocation>
</comment>
<reference evidence="9" key="2">
    <citation type="submission" date="2021-04" db="EMBL/GenBank/DDBJ databases">
        <authorList>
            <person name="Gilroy R."/>
        </authorList>
    </citation>
    <scope>NUCLEOTIDE SEQUENCE</scope>
    <source>
        <strain evidence="9">CHK189-11263</strain>
    </source>
</reference>
<proteinExistence type="inferred from homology"/>
<keyword evidence="2 7" id="KW-0813">Transport</keyword>
<name>A0A9D2S572_9FIRM</name>
<evidence type="ECO:0000259" key="8">
    <source>
        <dbReference type="PROSITE" id="PS50928"/>
    </source>
</evidence>
<evidence type="ECO:0000256" key="6">
    <source>
        <dbReference type="ARBA" id="ARBA00023136"/>
    </source>
</evidence>
<dbReference type="InterPro" id="IPR035906">
    <property type="entry name" value="MetI-like_sf"/>
</dbReference>
<protein>
    <submittedName>
        <fullName evidence="9">Sugar ABC transporter permease</fullName>
    </submittedName>
</protein>
<dbReference type="InterPro" id="IPR051393">
    <property type="entry name" value="ABC_transporter_permease"/>
</dbReference>
<feature type="domain" description="ABC transmembrane type-1" evidence="8">
    <location>
        <begin position="74"/>
        <end position="289"/>
    </location>
</feature>
<evidence type="ECO:0000256" key="7">
    <source>
        <dbReference type="RuleBase" id="RU363032"/>
    </source>
</evidence>
<dbReference type="Pfam" id="PF00528">
    <property type="entry name" value="BPD_transp_1"/>
    <property type="match status" value="1"/>
</dbReference>
<dbReference type="GO" id="GO:0005886">
    <property type="term" value="C:plasma membrane"/>
    <property type="evidence" value="ECO:0007669"/>
    <property type="project" value="UniProtKB-SubCell"/>
</dbReference>
<comment type="similarity">
    <text evidence="7">Belongs to the binding-protein-dependent transport system permease family.</text>
</comment>
<evidence type="ECO:0000313" key="10">
    <source>
        <dbReference type="Proteomes" id="UP000824208"/>
    </source>
</evidence>
<comment type="caution">
    <text evidence="9">The sequence shown here is derived from an EMBL/GenBank/DDBJ whole genome shotgun (WGS) entry which is preliminary data.</text>
</comment>
<dbReference type="Gene3D" id="1.10.3720.10">
    <property type="entry name" value="MetI-like"/>
    <property type="match status" value="1"/>
</dbReference>
<feature type="transmembrane region" description="Helical" evidence="7">
    <location>
        <begin position="78"/>
        <end position="99"/>
    </location>
</feature>
<feature type="transmembrane region" description="Helical" evidence="7">
    <location>
        <begin position="268"/>
        <end position="288"/>
    </location>
</feature>
<reference evidence="9" key="1">
    <citation type="journal article" date="2021" name="PeerJ">
        <title>Extensive microbial diversity within the chicken gut microbiome revealed by metagenomics and culture.</title>
        <authorList>
            <person name="Gilroy R."/>
            <person name="Ravi A."/>
            <person name="Getino M."/>
            <person name="Pursley I."/>
            <person name="Horton D.L."/>
            <person name="Alikhan N.F."/>
            <person name="Baker D."/>
            <person name="Gharbi K."/>
            <person name="Hall N."/>
            <person name="Watson M."/>
            <person name="Adriaenssens E.M."/>
            <person name="Foster-Nyarko E."/>
            <person name="Jarju S."/>
            <person name="Secka A."/>
            <person name="Antonio M."/>
            <person name="Oren A."/>
            <person name="Chaudhuri R.R."/>
            <person name="La Ragione R."/>
            <person name="Hildebrand F."/>
            <person name="Pallen M.J."/>
        </authorList>
    </citation>
    <scope>NUCLEOTIDE SEQUENCE</scope>
    <source>
        <strain evidence="9">CHK189-11263</strain>
    </source>
</reference>
<evidence type="ECO:0000256" key="5">
    <source>
        <dbReference type="ARBA" id="ARBA00022989"/>
    </source>
</evidence>
<feature type="transmembrane region" description="Helical" evidence="7">
    <location>
        <begin position="20"/>
        <end position="44"/>
    </location>
</feature>
<accession>A0A9D2S572</accession>